<dbReference type="Gene3D" id="3.40.50.150">
    <property type="entry name" value="Vaccinia Virus protein VP39"/>
    <property type="match status" value="1"/>
</dbReference>
<dbReference type="Gene3D" id="3.30.2130.30">
    <property type="match status" value="1"/>
</dbReference>
<keyword evidence="2" id="KW-0489">Methyltransferase</keyword>
<evidence type="ECO:0000259" key="6">
    <source>
        <dbReference type="PROSITE" id="PS51165"/>
    </source>
</evidence>
<organism evidence="8">
    <name type="scientific">Caldiarchaeum subterraneum</name>
    <dbReference type="NCBI Taxonomy" id="311458"/>
    <lineage>
        <taxon>Archaea</taxon>
        <taxon>Nitrososphaerota</taxon>
        <taxon>Candidatus Caldarchaeales</taxon>
        <taxon>Candidatus Caldarchaeaceae</taxon>
        <taxon>Candidatus Caldarchaeum</taxon>
    </lineage>
</organism>
<dbReference type="EMBL" id="DTCM01000014">
    <property type="protein sequence ID" value="HGL40243.1"/>
    <property type="molecule type" value="Genomic_DNA"/>
</dbReference>
<evidence type="ECO:0000313" key="8">
    <source>
        <dbReference type="EMBL" id="HGN90090.1"/>
    </source>
</evidence>
<gene>
    <name evidence="8" type="ORF">ENT82_03045</name>
    <name evidence="7" type="ORF">ENU43_01035</name>
</gene>
<dbReference type="GO" id="GO:0016423">
    <property type="term" value="F:tRNA (guanine) methyltransferase activity"/>
    <property type="evidence" value="ECO:0007669"/>
    <property type="project" value="TreeGrafter"/>
</dbReference>
<dbReference type="InterPro" id="IPR029063">
    <property type="entry name" value="SAM-dependent_MTases_sf"/>
</dbReference>
<evidence type="ECO:0000256" key="5">
    <source>
        <dbReference type="PROSITE-ProRule" id="PRU00529"/>
    </source>
</evidence>
<dbReference type="InterPro" id="IPR000241">
    <property type="entry name" value="RlmKL-like_Mtase"/>
</dbReference>
<dbReference type="SUPFAM" id="SSF53335">
    <property type="entry name" value="S-adenosyl-L-methionine-dependent methyltransferases"/>
    <property type="match status" value="1"/>
</dbReference>
<evidence type="ECO:0000256" key="4">
    <source>
        <dbReference type="ARBA" id="ARBA00022694"/>
    </source>
</evidence>
<feature type="domain" description="THUMP" evidence="6">
    <location>
        <begin position="42"/>
        <end position="153"/>
    </location>
</feature>
<comment type="caution">
    <text evidence="8">The sequence shown here is derived from an EMBL/GenBank/DDBJ whole genome shotgun (WGS) entry which is preliminary data.</text>
</comment>
<keyword evidence="5" id="KW-0694">RNA-binding</keyword>
<dbReference type="Pfam" id="PF01170">
    <property type="entry name" value="UPF0020"/>
    <property type="match status" value="1"/>
</dbReference>
<accession>A0A7C4I0Q9</accession>
<dbReference type="SMART" id="SM00981">
    <property type="entry name" value="THUMP"/>
    <property type="match status" value="1"/>
</dbReference>
<dbReference type="PROSITE" id="PS00092">
    <property type="entry name" value="N6_MTASE"/>
    <property type="match status" value="1"/>
</dbReference>
<keyword evidence="3" id="KW-0808">Transferase</keyword>
<dbReference type="Pfam" id="PF22020">
    <property type="entry name" value="RlmL_1st"/>
    <property type="match status" value="1"/>
</dbReference>
<dbReference type="PANTHER" id="PTHR14911">
    <property type="entry name" value="THUMP DOMAIN-CONTAINING"/>
    <property type="match status" value="1"/>
</dbReference>
<proteinExistence type="predicted"/>
<keyword evidence="4" id="KW-0819">tRNA processing</keyword>
<protein>
    <recommendedName>
        <fullName evidence="6">THUMP domain-containing protein</fullName>
    </recommendedName>
</protein>
<dbReference type="Pfam" id="PF02926">
    <property type="entry name" value="THUMP"/>
    <property type="match status" value="1"/>
</dbReference>
<dbReference type="AlphaFoldDB" id="A0A7C4I0Q9"/>
<evidence type="ECO:0000256" key="3">
    <source>
        <dbReference type="ARBA" id="ARBA00022679"/>
    </source>
</evidence>
<dbReference type="InterPro" id="IPR054170">
    <property type="entry name" value="RlmL_1st"/>
</dbReference>
<dbReference type="EMBL" id="DTAD01000032">
    <property type="protein sequence ID" value="HGN90090.1"/>
    <property type="molecule type" value="Genomic_DNA"/>
</dbReference>
<dbReference type="GO" id="GO:0005737">
    <property type="term" value="C:cytoplasm"/>
    <property type="evidence" value="ECO:0007669"/>
    <property type="project" value="UniProtKB-SubCell"/>
</dbReference>
<name>A0A7C4I0Q9_CALS0</name>
<dbReference type="PROSITE" id="PS51165">
    <property type="entry name" value="THUMP"/>
    <property type="match status" value="1"/>
</dbReference>
<dbReference type="SUPFAM" id="SSF143437">
    <property type="entry name" value="THUMP domain-like"/>
    <property type="match status" value="1"/>
</dbReference>
<evidence type="ECO:0000313" key="7">
    <source>
        <dbReference type="EMBL" id="HGL40243.1"/>
    </source>
</evidence>
<dbReference type="GO" id="GO:0003723">
    <property type="term" value="F:RNA binding"/>
    <property type="evidence" value="ECO:0007669"/>
    <property type="project" value="UniProtKB-UniRule"/>
</dbReference>
<sequence>MRFFATTFSGLEDVAAAELSSLLSSEAEADVGKVFFTGSPEECVKVNYAAQTVNRVFLLVLREYAETLDEIERLAAAVDFREFIDREQSFAVRAERVGMHGFTSLDIAAAVGKAVIESYRAGTGVRLRVDLNNPDIEVYAILRNTELLLGVNTTGESLHRRFYRRGIHRAALSPTVANTLVRLSGWRRNMVLLDPFTGSGTIPLETAIYGLGINPGARRQTLSFEKIQLFKGIDSAKIREELLKREYPVTVEAIGIDISHKSLKPAFDSLETFGRDIGVRFVQGDVFRLMEYVDREVDKVVCNPPFGVRLRLRQPEKFYTEAFTAIAQACPHASLTVIVNKPVTALRAFEKSGYIPLSVRKVLLGDLSSYIFHSVHM</sequence>
<evidence type="ECO:0000256" key="2">
    <source>
        <dbReference type="ARBA" id="ARBA00022603"/>
    </source>
</evidence>
<dbReference type="PANTHER" id="PTHR14911:SF13">
    <property type="entry name" value="TRNA (GUANINE(6)-N2)-METHYLTRANSFERASE THUMP3"/>
    <property type="match status" value="1"/>
</dbReference>
<dbReference type="InterPro" id="IPR004114">
    <property type="entry name" value="THUMP_dom"/>
</dbReference>
<dbReference type="GO" id="GO:0030488">
    <property type="term" value="P:tRNA methylation"/>
    <property type="evidence" value="ECO:0007669"/>
    <property type="project" value="TreeGrafter"/>
</dbReference>
<evidence type="ECO:0000256" key="1">
    <source>
        <dbReference type="ARBA" id="ARBA00004496"/>
    </source>
</evidence>
<dbReference type="InterPro" id="IPR002052">
    <property type="entry name" value="DNA_methylase_N6_adenine_CS"/>
</dbReference>
<dbReference type="CDD" id="cd11715">
    <property type="entry name" value="THUMP_AdoMetMT"/>
    <property type="match status" value="1"/>
</dbReference>
<dbReference type="CDD" id="cd02440">
    <property type="entry name" value="AdoMet_MTases"/>
    <property type="match status" value="1"/>
</dbReference>
<reference evidence="8" key="1">
    <citation type="journal article" date="2020" name="mSystems">
        <title>Genome- and Community-Level Interaction Insights into Carbon Utilization and Element Cycling Functions of Hydrothermarchaeota in Hydrothermal Sediment.</title>
        <authorList>
            <person name="Zhou Z."/>
            <person name="Liu Y."/>
            <person name="Xu W."/>
            <person name="Pan J."/>
            <person name="Luo Z.H."/>
            <person name="Li M."/>
        </authorList>
    </citation>
    <scope>NUCLEOTIDE SEQUENCE [LARGE SCALE GENOMIC DNA]</scope>
    <source>
        <strain evidence="8">SpSt-613</strain>
        <strain evidence="7">SpSt-669</strain>
    </source>
</reference>
<comment type="subcellular location">
    <subcellularLocation>
        <location evidence="1">Cytoplasm</location>
    </subcellularLocation>
</comment>